<dbReference type="CDD" id="cd06224">
    <property type="entry name" value="REM"/>
    <property type="match status" value="1"/>
</dbReference>
<dbReference type="AlphaFoldDB" id="A0AAD5TGK8"/>
<feature type="region of interest" description="Disordered" evidence="5">
    <location>
        <begin position="237"/>
        <end position="274"/>
    </location>
</feature>
<dbReference type="PROSITE" id="PS50020">
    <property type="entry name" value="WW_DOMAIN_2"/>
    <property type="match status" value="1"/>
</dbReference>
<feature type="region of interest" description="Disordered" evidence="5">
    <location>
        <begin position="882"/>
        <end position="932"/>
    </location>
</feature>
<feature type="compositionally biased region" description="Polar residues" evidence="5">
    <location>
        <begin position="77"/>
        <end position="92"/>
    </location>
</feature>
<name>A0AAD5TGK8_9FUNG</name>
<dbReference type="CDD" id="cd00155">
    <property type="entry name" value="RasGEF"/>
    <property type="match status" value="1"/>
</dbReference>
<dbReference type="FunFam" id="2.30.30.40:FF:000072">
    <property type="entry name" value="Unconventional Myosin IB"/>
    <property type="match status" value="1"/>
</dbReference>
<dbReference type="SUPFAM" id="SSF51045">
    <property type="entry name" value="WW domain"/>
    <property type="match status" value="1"/>
</dbReference>
<evidence type="ECO:0000259" key="9">
    <source>
        <dbReference type="PROSITE" id="PS50212"/>
    </source>
</evidence>
<dbReference type="InterPro" id="IPR036964">
    <property type="entry name" value="RASGEF_cat_dom_sf"/>
</dbReference>
<accession>A0AAD5TGK8</accession>
<dbReference type="Pfam" id="PF00617">
    <property type="entry name" value="RasGEF"/>
    <property type="match status" value="1"/>
</dbReference>
<dbReference type="SMART" id="SM00229">
    <property type="entry name" value="RasGEFN"/>
    <property type="match status" value="1"/>
</dbReference>
<dbReference type="SUPFAM" id="SSF48366">
    <property type="entry name" value="Ras GEF"/>
    <property type="match status" value="1"/>
</dbReference>
<feature type="domain" description="N-terminal Ras-GEF" evidence="9">
    <location>
        <begin position="752"/>
        <end position="883"/>
    </location>
</feature>
<dbReference type="InterPro" id="IPR036028">
    <property type="entry name" value="SH3-like_dom_sf"/>
</dbReference>
<dbReference type="PANTHER" id="PTHR23113:SF354">
    <property type="entry name" value="BUD SITE SELECTION PROTEIN 5"/>
    <property type="match status" value="1"/>
</dbReference>
<evidence type="ECO:0000256" key="5">
    <source>
        <dbReference type="SAM" id="MobiDB-lite"/>
    </source>
</evidence>
<feature type="region of interest" description="Disordered" evidence="5">
    <location>
        <begin position="129"/>
        <end position="149"/>
    </location>
</feature>
<feature type="region of interest" description="Disordered" evidence="5">
    <location>
        <begin position="607"/>
        <end position="709"/>
    </location>
</feature>
<feature type="compositionally biased region" description="Low complexity" evidence="5">
    <location>
        <begin position="93"/>
        <end position="103"/>
    </location>
</feature>
<dbReference type="SMART" id="SM00326">
    <property type="entry name" value="SH3"/>
    <property type="match status" value="1"/>
</dbReference>
<evidence type="ECO:0000256" key="3">
    <source>
        <dbReference type="PROSITE-ProRule" id="PRU00168"/>
    </source>
</evidence>
<dbReference type="PRINTS" id="PR00452">
    <property type="entry name" value="SH3DOMAIN"/>
</dbReference>
<evidence type="ECO:0000313" key="10">
    <source>
        <dbReference type="EMBL" id="KAJ3175743.1"/>
    </source>
</evidence>
<gene>
    <name evidence="10" type="ORF">HDU87_005736</name>
</gene>
<proteinExistence type="predicted"/>
<dbReference type="Gene3D" id="2.20.70.10">
    <property type="match status" value="1"/>
</dbReference>
<dbReference type="InterPro" id="IPR036020">
    <property type="entry name" value="WW_dom_sf"/>
</dbReference>
<feature type="domain" description="SH3" evidence="6">
    <location>
        <begin position="3"/>
        <end position="62"/>
    </location>
</feature>
<dbReference type="Gene3D" id="1.20.870.10">
    <property type="entry name" value="Son of sevenless (SoS) protein Chain: S domain 1"/>
    <property type="match status" value="1"/>
</dbReference>
<sequence length="1209" mass="132888">MGEPTDTVRAMHDYTSAEPSCLSFRQGDILIVHGRDKSGWWEGTVSGKRGWFPSNYVEPVPERRSAKAGTPGETRRSATPLSPTTANASDRLSSATTASNTSSQVRQQSTRHQLELTLSQLMEDAKAFQAEETGSPGEALIPSNVGAPDGMKSRVLDMPRTEGSTDNLLGGAVGADSGSELPAFWGRKTTPQGEVYYYNTQSNQTTYSLEEVQKAAITQKRSTTLLMDVSKDILSSSESLSESASRAAAAPPRSTRARTASNSSTSSWIPGPQSLLNPNAKPTWEILINNILRAISELNHSAKSDSKAQYVAYANQVVRAIRDMLGSSGLSSKNAPAMQNHKQLRIHHHQIMSALSKLILAAKVSAGLWPPPDAVNKMRYQAGQVLLAIRHFVSIAQDIPLELKLVLPGSVTDVALSIDEFDQRGVELSDIEFAARLDNHSDQIIESIAKLVNVITQDRRISGVLIDQARVTVTEIGQLLSLIEEIPLHNIEGSGRADSAANDLLSAYRTKKETLYSAVNDLVTAARTTMDDFAPPNALGELLEVTTAVLQAVEDVLMVTKLVIDQKDLMEQRSLQEEAESYDDERRRDSELSILQRRAMSLTFLHGDTGATGSLTPDQHAGRDRTVSTPIMLRSSSSVSVPYTPSSSMTPIPSGGSARRPSAESGPPVINRSASASSINSDSPPPTHSRTPSGEKLSAGQRPMPGHISQSSKLAKFFGEESPKLKRASVEGNKKSWYLGHDYRPDAISFNMEGQVNGGTLPALVERLTLHDSPVDPIFFTTFMMLFHQFGQPREFFNILMARFLMSPPPHLTPEEYKTWQEKKQTPARLRVYNALRSWLENYWVDELDDPILPDMQSFAAREMMDATPQLAMRFQELVQKKMNNPGGSGGASNGTPKIARRPGGTVTSISSTSSGASHGNGSNNNSDAYPSPILPKSLKRATLIDIDPLEIARQLTLMESKLFNAIQPLELVGQEWAKKNEPSLAVNVRALTTLANVITGWVVASILAETEVKRRTVLLKHFIKVGDGCLRLQNFNTLMAVLSALNSSTIIRLKRTWESLSGKNRATFEALRKAADHSRNYAEYRAVLKRVQGPCLPFLGVYLTDLTFTEDGNPSTRASPHGPLINIDKYIKICRIIQEVQRFQTPYALTEVPELRDWLVREMEAANQTGVNELYRISLVVEPRENEVEEAQREMETKIKMLEKAGFL</sequence>
<feature type="compositionally biased region" description="Low complexity" evidence="5">
    <location>
        <begin position="904"/>
        <end position="927"/>
    </location>
</feature>
<evidence type="ECO:0000259" key="6">
    <source>
        <dbReference type="PROSITE" id="PS50002"/>
    </source>
</evidence>
<keyword evidence="1 4" id="KW-0728">SH3 domain</keyword>
<feature type="domain" description="WW" evidence="8">
    <location>
        <begin position="179"/>
        <end position="212"/>
    </location>
</feature>
<dbReference type="Pfam" id="PF00018">
    <property type="entry name" value="SH3_1"/>
    <property type="match status" value="1"/>
</dbReference>
<dbReference type="InterPro" id="IPR001452">
    <property type="entry name" value="SH3_domain"/>
</dbReference>
<dbReference type="GO" id="GO:0005085">
    <property type="term" value="F:guanyl-nucleotide exchange factor activity"/>
    <property type="evidence" value="ECO:0007669"/>
    <property type="project" value="UniProtKB-KW"/>
</dbReference>
<evidence type="ECO:0008006" key="12">
    <source>
        <dbReference type="Google" id="ProtNLM"/>
    </source>
</evidence>
<dbReference type="InterPro" id="IPR056685">
    <property type="entry name" value="DUF7783"/>
</dbReference>
<evidence type="ECO:0000259" key="8">
    <source>
        <dbReference type="PROSITE" id="PS50020"/>
    </source>
</evidence>
<dbReference type="Proteomes" id="UP001212152">
    <property type="component" value="Unassembled WGS sequence"/>
</dbReference>
<feature type="compositionally biased region" description="Low complexity" evidence="5">
    <location>
        <begin position="635"/>
        <end position="648"/>
    </location>
</feature>
<dbReference type="PROSITE" id="PS50009">
    <property type="entry name" value="RASGEF_CAT"/>
    <property type="match status" value="1"/>
</dbReference>
<dbReference type="Gene3D" id="2.30.30.40">
    <property type="entry name" value="SH3 Domains"/>
    <property type="match status" value="1"/>
</dbReference>
<evidence type="ECO:0000256" key="2">
    <source>
        <dbReference type="ARBA" id="ARBA00022658"/>
    </source>
</evidence>
<dbReference type="InterPro" id="IPR000651">
    <property type="entry name" value="Ras-like_Gua-exchang_fac_N"/>
</dbReference>
<protein>
    <recommendedName>
        <fullName evidence="12">Ras GEF</fullName>
    </recommendedName>
</protein>
<dbReference type="CDD" id="cd11883">
    <property type="entry name" value="SH3_Sdc25"/>
    <property type="match status" value="1"/>
</dbReference>
<feature type="region of interest" description="Disordered" evidence="5">
    <location>
        <begin position="61"/>
        <end position="112"/>
    </location>
</feature>
<evidence type="ECO:0000313" key="11">
    <source>
        <dbReference type="Proteomes" id="UP001212152"/>
    </source>
</evidence>
<dbReference type="EMBL" id="JADGJQ010000048">
    <property type="protein sequence ID" value="KAJ3175743.1"/>
    <property type="molecule type" value="Genomic_DNA"/>
</dbReference>
<dbReference type="GO" id="GO:0007265">
    <property type="term" value="P:Ras protein signal transduction"/>
    <property type="evidence" value="ECO:0007669"/>
    <property type="project" value="TreeGrafter"/>
</dbReference>
<dbReference type="PROSITE" id="PS50002">
    <property type="entry name" value="SH3"/>
    <property type="match status" value="1"/>
</dbReference>
<dbReference type="Pfam" id="PF25006">
    <property type="entry name" value="DUF7783"/>
    <property type="match status" value="1"/>
</dbReference>
<keyword evidence="11" id="KW-1185">Reference proteome</keyword>
<dbReference type="SMART" id="SM00147">
    <property type="entry name" value="RasGEF"/>
    <property type="match status" value="1"/>
</dbReference>
<dbReference type="PROSITE" id="PS50212">
    <property type="entry name" value="RASGEF_NTER"/>
    <property type="match status" value="1"/>
</dbReference>
<dbReference type="InterPro" id="IPR008937">
    <property type="entry name" value="Ras-like_GEF"/>
</dbReference>
<dbReference type="PANTHER" id="PTHR23113">
    <property type="entry name" value="GUANINE NUCLEOTIDE EXCHANGE FACTOR"/>
    <property type="match status" value="1"/>
</dbReference>
<organism evidence="10 11">
    <name type="scientific">Geranomyces variabilis</name>
    <dbReference type="NCBI Taxonomy" id="109894"/>
    <lineage>
        <taxon>Eukaryota</taxon>
        <taxon>Fungi</taxon>
        <taxon>Fungi incertae sedis</taxon>
        <taxon>Chytridiomycota</taxon>
        <taxon>Chytridiomycota incertae sedis</taxon>
        <taxon>Chytridiomycetes</taxon>
        <taxon>Spizellomycetales</taxon>
        <taxon>Powellomycetaceae</taxon>
        <taxon>Geranomyces</taxon>
    </lineage>
</organism>
<dbReference type="CDD" id="cd00201">
    <property type="entry name" value="WW"/>
    <property type="match status" value="1"/>
</dbReference>
<comment type="caution">
    <text evidence="10">The sequence shown here is derived from an EMBL/GenBank/DDBJ whole genome shotgun (WGS) entry which is preliminary data.</text>
</comment>
<keyword evidence="2 3" id="KW-0344">Guanine-nucleotide releasing factor</keyword>
<evidence type="ECO:0000256" key="1">
    <source>
        <dbReference type="ARBA" id="ARBA00022443"/>
    </source>
</evidence>
<evidence type="ECO:0000256" key="4">
    <source>
        <dbReference type="PROSITE-ProRule" id="PRU00192"/>
    </source>
</evidence>
<dbReference type="Gene3D" id="1.10.840.10">
    <property type="entry name" value="Ras guanine-nucleotide exchange factors catalytic domain"/>
    <property type="match status" value="1"/>
</dbReference>
<dbReference type="InterPro" id="IPR001202">
    <property type="entry name" value="WW_dom"/>
</dbReference>
<dbReference type="InterPro" id="IPR023578">
    <property type="entry name" value="Ras_GEF_dom_sf"/>
</dbReference>
<feature type="domain" description="Ras-GEF" evidence="7">
    <location>
        <begin position="948"/>
        <end position="1185"/>
    </location>
</feature>
<dbReference type="GO" id="GO:0005886">
    <property type="term" value="C:plasma membrane"/>
    <property type="evidence" value="ECO:0007669"/>
    <property type="project" value="TreeGrafter"/>
</dbReference>
<dbReference type="Pfam" id="PF00618">
    <property type="entry name" value="RasGEF_N"/>
    <property type="match status" value="1"/>
</dbReference>
<reference evidence="10" key="1">
    <citation type="submission" date="2020-05" db="EMBL/GenBank/DDBJ databases">
        <title>Phylogenomic resolution of chytrid fungi.</title>
        <authorList>
            <person name="Stajich J.E."/>
            <person name="Amses K."/>
            <person name="Simmons R."/>
            <person name="Seto K."/>
            <person name="Myers J."/>
            <person name="Bonds A."/>
            <person name="Quandt C.A."/>
            <person name="Barry K."/>
            <person name="Liu P."/>
            <person name="Grigoriev I."/>
            <person name="Longcore J.E."/>
            <person name="James T.Y."/>
        </authorList>
    </citation>
    <scope>NUCLEOTIDE SEQUENCE</scope>
    <source>
        <strain evidence="10">JEL0379</strain>
    </source>
</reference>
<evidence type="ECO:0000259" key="7">
    <source>
        <dbReference type="PROSITE" id="PS50009"/>
    </source>
</evidence>
<feature type="compositionally biased region" description="Low complexity" evidence="5">
    <location>
        <begin position="670"/>
        <end position="682"/>
    </location>
</feature>
<dbReference type="InterPro" id="IPR001895">
    <property type="entry name" value="RASGEF_cat_dom"/>
</dbReference>
<dbReference type="SUPFAM" id="SSF50044">
    <property type="entry name" value="SH3-domain"/>
    <property type="match status" value="1"/>
</dbReference>
<feature type="compositionally biased region" description="Low complexity" evidence="5">
    <location>
        <begin position="237"/>
        <end position="267"/>
    </location>
</feature>